<evidence type="ECO:0000313" key="1">
    <source>
        <dbReference type="EMBL" id="OUO03707.1"/>
    </source>
</evidence>
<dbReference type="AlphaFoldDB" id="A0A9Q5SPN7"/>
<name>A0A9Q5SPN7_9BACT</name>
<protein>
    <submittedName>
        <fullName evidence="1">Uncharacterized protein</fullName>
    </submittedName>
</protein>
<gene>
    <name evidence="1" type="ORF">B5F96_15175</name>
</gene>
<evidence type="ECO:0000313" key="2">
    <source>
        <dbReference type="Proteomes" id="UP000195975"/>
    </source>
</evidence>
<sequence>MNLYTKLTNKNTIFPIKSDKKVIILRYSRLPKNKFVKKYYPCGKFYFHGYENRFSCLCVSIWTNGYFY</sequence>
<dbReference type="EMBL" id="NFIJ01000020">
    <property type="protein sequence ID" value="OUO03707.1"/>
    <property type="molecule type" value="Genomic_DNA"/>
</dbReference>
<proteinExistence type="predicted"/>
<reference evidence="2" key="1">
    <citation type="submission" date="2017-04" db="EMBL/GenBank/DDBJ databases">
        <title>Function of individual gut microbiota members based on whole genome sequencing of pure cultures obtained from chicken caecum.</title>
        <authorList>
            <person name="Medvecky M."/>
            <person name="Cejkova D."/>
            <person name="Polansky O."/>
            <person name="Karasova D."/>
            <person name="Kubasova T."/>
            <person name="Cizek A."/>
            <person name="Rychlik I."/>
        </authorList>
    </citation>
    <scope>NUCLEOTIDE SEQUENCE [LARGE SCALE GENOMIC DNA]</scope>
    <source>
        <strain evidence="2">An42</strain>
    </source>
</reference>
<organism evidence="1 2">
    <name type="scientific">Parabacteroides johnsonii</name>
    <dbReference type="NCBI Taxonomy" id="387661"/>
    <lineage>
        <taxon>Bacteria</taxon>
        <taxon>Pseudomonadati</taxon>
        <taxon>Bacteroidota</taxon>
        <taxon>Bacteroidia</taxon>
        <taxon>Bacteroidales</taxon>
        <taxon>Tannerellaceae</taxon>
        <taxon>Parabacteroides</taxon>
    </lineage>
</organism>
<comment type="caution">
    <text evidence="1">The sequence shown here is derived from an EMBL/GenBank/DDBJ whole genome shotgun (WGS) entry which is preliminary data.</text>
</comment>
<dbReference type="Proteomes" id="UP000195975">
    <property type="component" value="Unassembled WGS sequence"/>
</dbReference>
<accession>A0A9Q5SPN7</accession>